<gene>
    <name evidence="2" type="ORF">GCM10007140_35360</name>
</gene>
<evidence type="ECO:0000256" key="1">
    <source>
        <dbReference type="SAM" id="MobiDB-lite"/>
    </source>
</evidence>
<feature type="compositionally biased region" description="Basic and acidic residues" evidence="1">
    <location>
        <begin position="53"/>
        <end position="77"/>
    </location>
</feature>
<sequence>MKKGFILVATGMLLLTGCQEDRNQSVQSNGQEQEVATIPPEAKLVESNETSMEEQKVQNEAVYREKNDKQVGEMVEQKKVKTEKADVSFKQSVEIKANVKKEEGKQPDKKNTVKKEEQQQKSISYKDGKYPFTLQLPEAWSNVEVKREQFDNHTQEAVTFIATIGGEKVRLASIFAFGSKEEAMNHIEFGLHKKLGEKDGLTYAYIRASEAPDKLYGEQYEKELKMAQKMIMEDVPLVMDSFTLLP</sequence>
<proteinExistence type="predicted"/>
<reference evidence="2" key="1">
    <citation type="journal article" date="2014" name="Int. J. Syst. Evol. Microbiol.">
        <title>Complete genome sequence of Corynebacterium casei LMG S-19264T (=DSM 44701T), isolated from a smear-ripened cheese.</title>
        <authorList>
            <consortium name="US DOE Joint Genome Institute (JGI-PGF)"/>
            <person name="Walter F."/>
            <person name="Albersmeier A."/>
            <person name="Kalinowski J."/>
            <person name="Ruckert C."/>
        </authorList>
    </citation>
    <scope>NUCLEOTIDE SEQUENCE</scope>
    <source>
        <strain evidence="2">CGMCC 1.12698</strain>
    </source>
</reference>
<keyword evidence="3" id="KW-1185">Reference proteome</keyword>
<feature type="region of interest" description="Disordered" evidence="1">
    <location>
        <begin position="23"/>
        <end position="77"/>
    </location>
</feature>
<reference evidence="2" key="2">
    <citation type="submission" date="2020-09" db="EMBL/GenBank/DDBJ databases">
        <authorList>
            <person name="Sun Q."/>
            <person name="Zhou Y."/>
        </authorList>
    </citation>
    <scope>NUCLEOTIDE SEQUENCE</scope>
    <source>
        <strain evidence="2">CGMCC 1.12698</strain>
    </source>
</reference>
<dbReference type="EMBL" id="BMFK01000005">
    <property type="protein sequence ID" value="GGE82724.1"/>
    <property type="molecule type" value="Genomic_DNA"/>
</dbReference>
<comment type="caution">
    <text evidence="2">The sequence shown here is derived from an EMBL/GenBank/DDBJ whole genome shotgun (WGS) entry which is preliminary data.</text>
</comment>
<evidence type="ECO:0000313" key="2">
    <source>
        <dbReference type="EMBL" id="GGE82724.1"/>
    </source>
</evidence>
<dbReference type="RefSeq" id="WP_188389826.1">
    <property type="nucleotide sequence ID" value="NZ_BMFK01000005.1"/>
</dbReference>
<protein>
    <submittedName>
        <fullName evidence="2">Uncharacterized protein</fullName>
    </submittedName>
</protein>
<dbReference type="AlphaFoldDB" id="A0A917AXE5"/>
<dbReference type="PROSITE" id="PS51257">
    <property type="entry name" value="PROKAR_LIPOPROTEIN"/>
    <property type="match status" value="1"/>
</dbReference>
<name>A0A917AXE5_9BACI</name>
<accession>A0A917AXE5</accession>
<organism evidence="2 3">
    <name type="scientific">Priestia taiwanensis</name>
    <dbReference type="NCBI Taxonomy" id="1347902"/>
    <lineage>
        <taxon>Bacteria</taxon>
        <taxon>Bacillati</taxon>
        <taxon>Bacillota</taxon>
        <taxon>Bacilli</taxon>
        <taxon>Bacillales</taxon>
        <taxon>Bacillaceae</taxon>
        <taxon>Priestia</taxon>
    </lineage>
</organism>
<dbReference type="Proteomes" id="UP000605259">
    <property type="component" value="Unassembled WGS sequence"/>
</dbReference>
<feature type="compositionally biased region" description="Polar residues" evidence="1">
    <location>
        <begin position="24"/>
        <end position="34"/>
    </location>
</feature>
<evidence type="ECO:0000313" key="3">
    <source>
        <dbReference type="Proteomes" id="UP000605259"/>
    </source>
</evidence>
<feature type="region of interest" description="Disordered" evidence="1">
    <location>
        <begin position="98"/>
        <end position="121"/>
    </location>
</feature>